<evidence type="ECO:0000313" key="1">
    <source>
        <dbReference type="EMBL" id="KAH9781041.1"/>
    </source>
</evidence>
<sequence length="775" mass="87041">MASSSSNPSTHVSSRTSFTFTTPIKLDRTNYTIWKQQVLSSIRGNGLENYIDESRLCPDQFLPNRSGSAEASGEGRENPDYVAWKHHSYYPVIVYIEANMLTMDLSAAYAILLTHEARLENSKNVNTKEAKSNYIANVAQTGIFQKKGNVNNQNNWNKNGGGNWNQNFASRGGGYQGQRRGNWNQNFNTGRGFAGGFNTSGNFNNGGFAGNFNNGNANVGGFGRGGFGGNRKNFAQGGVMCQICFRYNHIAAECRDRFNRNFAPSFPVQGYHPNQGPKSAYMATSEGVADQGWYLDNGATHYLTNSVQNLTDGYKYYISFVNDYTRYCWIFPLVLKSDALAESATKIVGNKWVFRVKYNPDGSVPKYKARLVAKGFHQTYGVDFFETFSPVVKPCTIRIILSLTVMNHWTIRQLDVNNAFLNGVLNEEVFMHQPEGFIDSQHPTYVCKLNKALCGLKQAPRGWYDRLKGSLLQWGFQSSKSYTSLFLKHTGSDILVILIYVDDILVIGSSSAQIERIITLLGYEFALKDLGDFICFLGLEVTPSSAGLHFSQTKYIGDIKKAHMLDSKGCNTPMSVVDKLYKDKGKLFENPSLYRSVIGSLQYVTLKRSDIAFIVNKLSQFLVAPIVLHWQACKRVLRYLQCTATYGIQFYNSKSLSLTTFSDVDWGFDPDDRRSVGGYCILLGSNIELRVQLNNTPVLYYDNKSAEALGSNPKYHSRTKHIELDLHFVREHIAKKEFAVEHVSSSIQLADVLTKPLGFDHFAYMRVKLNVCPRP</sequence>
<dbReference type="EMBL" id="CM039172">
    <property type="protein sequence ID" value="KAH9781041.1"/>
    <property type="molecule type" value="Genomic_DNA"/>
</dbReference>
<keyword evidence="2" id="KW-1185">Reference proteome</keyword>
<protein>
    <submittedName>
        <fullName evidence="1">Retrovirus-related pol polyprotein from transposon RE2</fullName>
    </submittedName>
</protein>
<dbReference type="Proteomes" id="UP000829398">
    <property type="component" value="Chromosome 3"/>
</dbReference>
<proteinExistence type="predicted"/>
<evidence type="ECO:0000313" key="2">
    <source>
        <dbReference type="Proteomes" id="UP000829398"/>
    </source>
</evidence>
<reference evidence="2" key="1">
    <citation type="journal article" date="2023" name="Hortic. Res.">
        <title>A chromosome-level phased genome enabling allele-level studies in sweet orange: a case study on citrus Huanglongbing tolerance.</title>
        <authorList>
            <person name="Wu B."/>
            <person name="Yu Q."/>
            <person name="Deng Z."/>
            <person name="Duan Y."/>
            <person name="Luo F."/>
            <person name="Gmitter F. Jr."/>
        </authorList>
    </citation>
    <scope>NUCLEOTIDE SEQUENCE [LARGE SCALE GENOMIC DNA]</scope>
    <source>
        <strain evidence="2">cv. Valencia</strain>
    </source>
</reference>
<organism evidence="1 2">
    <name type="scientific">Citrus sinensis</name>
    <name type="common">Sweet orange</name>
    <name type="synonym">Citrus aurantium var. sinensis</name>
    <dbReference type="NCBI Taxonomy" id="2711"/>
    <lineage>
        <taxon>Eukaryota</taxon>
        <taxon>Viridiplantae</taxon>
        <taxon>Streptophyta</taxon>
        <taxon>Embryophyta</taxon>
        <taxon>Tracheophyta</taxon>
        <taxon>Spermatophyta</taxon>
        <taxon>Magnoliopsida</taxon>
        <taxon>eudicotyledons</taxon>
        <taxon>Gunneridae</taxon>
        <taxon>Pentapetalae</taxon>
        <taxon>rosids</taxon>
        <taxon>malvids</taxon>
        <taxon>Sapindales</taxon>
        <taxon>Rutaceae</taxon>
        <taxon>Aurantioideae</taxon>
        <taxon>Citrus</taxon>
    </lineage>
</organism>
<gene>
    <name evidence="1" type="ORF">KPL71_008307</name>
</gene>
<accession>A0ACB8M643</accession>
<comment type="caution">
    <text evidence="1">The sequence shown here is derived from an EMBL/GenBank/DDBJ whole genome shotgun (WGS) entry which is preliminary data.</text>
</comment>
<name>A0ACB8M643_CITSI</name>